<keyword evidence="1" id="KW-0472">Membrane</keyword>
<feature type="transmembrane region" description="Helical" evidence="1">
    <location>
        <begin position="72"/>
        <end position="92"/>
    </location>
</feature>
<name>A0A2H0PTU0_9BACT</name>
<feature type="transmembrane region" description="Helical" evidence="1">
    <location>
        <begin position="6"/>
        <end position="26"/>
    </location>
</feature>
<protein>
    <recommendedName>
        <fullName evidence="4">ECF transporter S component</fullName>
    </recommendedName>
</protein>
<dbReference type="Proteomes" id="UP000236846">
    <property type="component" value="Unassembled WGS sequence"/>
</dbReference>
<evidence type="ECO:0008006" key="4">
    <source>
        <dbReference type="Google" id="ProtNLM"/>
    </source>
</evidence>
<reference evidence="2 3" key="1">
    <citation type="submission" date="2017-09" db="EMBL/GenBank/DDBJ databases">
        <title>Depth-based differentiation of microbial function through sediment-hosted aquifers and enrichment of novel symbionts in the deep terrestrial subsurface.</title>
        <authorList>
            <person name="Probst A.J."/>
            <person name="Ladd B."/>
            <person name="Jarett J.K."/>
            <person name="Geller-Mcgrath D.E."/>
            <person name="Sieber C.M."/>
            <person name="Emerson J.B."/>
            <person name="Anantharaman K."/>
            <person name="Thomas B.C."/>
            <person name="Malmstrom R."/>
            <person name="Stieglmeier M."/>
            <person name="Klingl A."/>
            <person name="Woyke T."/>
            <person name="Ryan C.M."/>
            <person name="Banfield J.F."/>
        </authorList>
    </citation>
    <scope>NUCLEOTIDE SEQUENCE [LARGE SCALE GENOMIC DNA]</scope>
    <source>
        <strain evidence="2">CG11_big_fil_rev_8_21_14_0_20_43_10</strain>
    </source>
</reference>
<evidence type="ECO:0000313" key="2">
    <source>
        <dbReference type="EMBL" id="PIR25427.1"/>
    </source>
</evidence>
<dbReference type="AlphaFoldDB" id="A0A2H0PTU0"/>
<feature type="transmembrane region" description="Helical" evidence="1">
    <location>
        <begin position="138"/>
        <end position="160"/>
    </location>
</feature>
<keyword evidence="1" id="KW-1133">Transmembrane helix</keyword>
<evidence type="ECO:0000256" key="1">
    <source>
        <dbReference type="SAM" id="Phobius"/>
    </source>
</evidence>
<evidence type="ECO:0000313" key="3">
    <source>
        <dbReference type="Proteomes" id="UP000236846"/>
    </source>
</evidence>
<gene>
    <name evidence="2" type="ORF">COV41_02880</name>
</gene>
<keyword evidence="1" id="KW-0812">Transmembrane</keyword>
<sequence length="183" mass="20592">MHLDSYKRNWVKFIIGLLVCFSIRLIPFRAPNVEPVMATQMPFAKQYGWLAGFMFGFFSIVFFDIVTSGIGVWTWVTAIAYGLVGVGAYAFLKNRRATALQYVAYGIIGTLAYDAVTGIGMGTLLFHQSFMQTVLGQIPFTAMHLAGNVVFSFLLSPAIYKWVVKNEQLDWFAIRERLTALVH</sequence>
<organism evidence="2 3">
    <name type="scientific">Candidatus Brennerbacteria bacterium CG11_big_fil_rev_8_21_14_0_20_43_10</name>
    <dbReference type="NCBI Taxonomy" id="1974523"/>
    <lineage>
        <taxon>Bacteria</taxon>
        <taxon>Candidatus Brenneribacteriota</taxon>
    </lineage>
</organism>
<comment type="caution">
    <text evidence="2">The sequence shown here is derived from an EMBL/GenBank/DDBJ whole genome shotgun (WGS) entry which is preliminary data.</text>
</comment>
<feature type="transmembrane region" description="Helical" evidence="1">
    <location>
        <begin position="104"/>
        <end position="126"/>
    </location>
</feature>
<dbReference type="EMBL" id="PCXE01000057">
    <property type="protein sequence ID" value="PIR25427.1"/>
    <property type="molecule type" value="Genomic_DNA"/>
</dbReference>
<proteinExistence type="predicted"/>
<dbReference type="Gene3D" id="1.10.1760.20">
    <property type="match status" value="1"/>
</dbReference>
<accession>A0A2H0PTU0</accession>
<feature type="transmembrane region" description="Helical" evidence="1">
    <location>
        <begin position="47"/>
        <end position="66"/>
    </location>
</feature>